<proteinExistence type="predicted"/>
<sequence length="249" mass="27218">MDTHLVPSSPLFPPSCPGTPPAQDDSWRQTGPRGAASNIKSLPTDVKRTPEQSCKGFCLGDLATHDALSQGWIREGPSSPVSITGQELPVGPDGLAGCSDRDNSSDELNSKFRSQCLHSSSSSSSSSSAYEMAHGPSSPESTIRLTPKSPLLSRSPSTNNPFPNPPVHQSGTSMTLPKVRTPLTPRDSIQLVKKHYSQPQPSLDRLHHLNCQHRHHDPVLHFLHPQEHRHRHHALLAGRGRNGHRRRAF</sequence>
<evidence type="ECO:0000313" key="1">
    <source>
        <dbReference type="EMBL" id="TMS21021.1"/>
    </source>
</evidence>
<protein>
    <submittedName>
        <fullName evidence="1">Uncharacterized protein</fullName>
    </submittedName>
</protein>
<gene>
    <name evidence="1" type="ORF">E3U43_014994</name>
</gene>
<comment type="caution">
    <text evidence="1">The sequence shown here is derived from an EMBL/GenBank/DDBJ whole genome shotgun (WGS) entry which is preliminary data.</text>
</comment>
<name>A0ACD3RN45_LARCR</name>
<reference evidence="1" key="1">
    <citation type="submission" date="2018-11" db="EMBL/GenBank/DDBJ databases">
        <title>The sequence and de novo assembly of Larimichthys crocea genome using PacBio and Hi-C technologies.</title>
        <authorList>
            <person name="Xu P."/>
            <person name="Chen B."/>
            <person name="Zhou Z."/>
            <person name="Ke Q."/>
            <person name="Wu Y."/>
            <person name="Bai H."/>
            <person name="Pu F."/>
        </authorList>
    </citation>
    <scope>NUCLEOTIDE SEQUENCE</scope>
    <source>
        <tissue evidence="1">Muscle</tissue>
    </source>
</reference>
<dbReference type="EMBL" id="CM011676">
    <property type="protein sequence ID" value="TMS21021.1"/>
    <property type="molecule type" value="Genomic_DNA"/>
</dbReference>
<evidence type="ECO:0000313" key="2">
    <source>
        <dbReference type="Proteomes" id="UP000793456"/>
    </source>
</evidence>
<keyword evidence="2" id="KW-1185">Reference proteome</keyword>
<accession>A0ACD3RN45</accession>
<dbReference type="Proteomes" id="UP000793456">
    <property type="component" value="Chromosome III"/>
</dbReference>
<organism evidence="1 2">
    <name type="scientific">Larimichthys crocea</name>
    <name type="common">Large yellow croaker</name>
    <name type="synonym">Pseudosciaena crocea</name>
    <dbReference type="NCBI Taxonomy" id="215358"/>
    <lineage>
        <taxon>Eukaryota</taxon>
        <taxon>Metazoa</taxon>
        <taxon>Chordata</taxon>
        <taxon>Craniata</taxon>
        <taxon>Vertebrata</taxon>
        <taxon>Euteleostomi</taxon>
        <taxon>Actinopterygii</taxon>
        <taxon>Neopterygii</taxon>
        <taxon>Teleostei</taxon>
        <taxon>Neoteleostei</taxon>
        <taxon>Acanthomorphata</taxon>
        <taxon>Eupercaria</taxon>
        <taxon>Sciaenidae</taxon>
        <taxon>Larimichthys</taxon>
    </lineage>
</organism>